<dbReference type="AlphaFoldDB" id="A0AAV2B251"/>
<dbReference type="EMBL" id="CAXIEN010000262">
    <property type="protein sequence ID" value="CAL1290356.1"/>
    <property type="molecule type" value="Genomic_DNA"/>
</dbReference>
<organism evidence="1 2">
    <name type="scientific">Larinioides sclopetarius</name>
    <dbReference type="NCBI Taxonomy" id="280406"/>
    <lineage>
        <taxon>Eukaryota</taxon>
        <taxon>Metazoa</taxon>
        <taxon>Ecdysozoa</taxon>
        <taxon>Arthropoda</taxon>
        <taxon>Chelicerata</taxon>
        <taxon>Arachnida</taxon>
        <taxon>Araneae</taxon>
        <taxon>Araneomorphae</taxon>
        <taxon>Entelegynae</taxon>
        <taxon>Araneoidea</taxon>
        <taxon>Araneidae</taxon>
        <taxon>Larinioides</taxon>
    </lineage>
</organism>
<comment type="caution">
    <text evidence="1">The sequence shown here is derived from an EMBL/GenBank/DDBJ whole genome shotgun (WGS) entry which is preliminary data.</text>
</comment>
<sequence length="92" mass="10697">MALSAVVHDSLIDSAAHMYSKRLVHQISNEFCEKIMMINLMKSLSNILSFFFRLAWESRIRLPVILTVWFMVLDVRMQLEINVNLGQNQIDA</sequence>
<protein>
    <submittedName>
        <fullName evidence="1">Uncharacterized protein</fullName>
    </submittedName>
</protein>
<accession>A0AAV2B251</accession>
<reference evidence="1 2" key="1">
    <citation type="submission" date="2024-04" db="EMBL/GenBank/DDBJ databases">
        <authorList>
            <person name="Rising A."/>
            <person name="Reimegard J."/>
            <person name="Sonavane S."/>
            <person name="Akerstrom W."/>
            <person name="Nylinder S."/>
            <person name="Hedman E."/>
            <person name="Kallberg Y."/>
        </authorList>
    </citation>
    <scope>NUCLEOTIDE SEQUENCE [LARGE SCALE GENOMIC DNA]</scope>
</reference>
<proteinExistence type="predicted"/>
<evidence type="ECO:0000313" key="2">
    <source>
        <dbReference type="Proteomes" id="UP001497382"/>
    </source>
</evidence>
<name>A0AAV2B251_9ARAC</name>
<dbReference type="Proteomes" id="UP001497382">
    <property type="component" value="Unassembled WGS sequence"/>
</dbReference>
<dbReference type="InterPro" id="IPR029367">
    <property type="entry name" value="SMIM10"/>
</dbReference>
<evidence type="ECO:0000313" key="1">
    <source>
        <dbReference type="EMBL" id="CAL1290356.1"/>
    </source>
</evidence>
<keyword evidence="2" id="KW-1185">Reference proteome</keyword>
<dbReference type="Pfam" id="PF15118">
    <property type="entry name" value="DUF4560"/>
    <property type="match status" value="1"/>
</dbReference>
<gene>
    <name evidence="1" type="ORF">LARSCL_LOCUS16433</name>
</gene>